<feature type="compositionally biased region" description="Low complexity" evidence="1">
    <location>
        <begin position="32"/>
        <end position="42"/>
    </location>
</feature>
<protein>
    <submittedName>
        <fullName evidence="2">Uncharacterized protein</fullName>
    </submittedName>
</protein>
<evidence type="ECO:0000313" key="3">
    <source>
        <dbReference type="Proteomes" id="UP000294257"/>
    </source>
</evidence>
<feature type="region of interest" description="Disordered" evidence="1">
    <location>
        <begin position="24"/>
        <end position="57"/>
    </location>
</feature>
<reference evidence="2 3" key="1">
    <citation type="submission" date="2019-02" db="EMBL/GenBank/DDBJ databases">
        <title>Genomic Encyclopedia of Type Strains, Phase IV (KMG-IV): sequencing the most valuable type-strain genomes for metagenomic binning, comparative biology and taxonomic classification.</title>
        <authorList>
            <person name="Goeker M."/>
        </authorList>
    </citation>
    <scope>NUCLEOTIDE SEQUENCE [LARGE SCALE GENOMIC DNA]</scope>
    <source>
        <strain evidence="2 3">DSM 101727</strain>
    </source>
</reference>
<evidence type="ECO:0000256" key="1">
    <source>
        <dbReference type="SAM" id="MobiDB-lite"/>
    </source>
</evidence>
<dbReference type="RefSeq" id="WP_165401581.1">
    <property type="nucleotide sequence ID" value="NZ_SGWQ01000018.1"/>
</dbReference>
<gene>
    <name evidence="2" type="ORF">EV193_11887</name>
</gene>
<name>A0A4V2ERB1_9PSEU</name>
<evidence type="ECO:0000313" key="2">
    <source>
        <dbReference type="EMBL" id="RZS29831.1"/>
    </source>
</evidence>
<sequence length="57" mass="6013">MATQSVAATPIFDELLREMAVRVEPADSQKEAAAADGANAADTDAESPKQQSKHRAD</sequence>
<dbReference type="EMBL" id="SGWQ01000018">
    <property type="protein sequence ID" value="RZS29831.1"/>
    <property type="molecule type" value="Genomic_DNA"/>
</dbReference>
<organism evidence="2 3">
    <name type="scientific">Herbihabitans rhizosphaerae</name>
    <dbReference type="NCBI Taxonomy" id="1872711"/>
    <lineage>
        <taxon>Bacteria</taxon>
        <taxon>Bacillati</taxon>
        <taxon>Actinomycetota</taxon>
        <taxon>Actinomycetes</taxon>
        <taxon>Pseudonocardiales</taxon>
        <taxon>Pseudonocardiaceae</taxon>
        <taxon>Herbihabitans</taxon>
    </lineage>
</organism>
<keyword evidence="3" id="KW-1185">Reference proteome</keyword>
<comment type="caution">
    <text evidence="2">The sequence shown here is derived from an EMBL/GenBank/DDBJ whole genome shotgun (WGS) entry which is preliminary data.</text>
</comment>
<proteinExistence type="predicted"/>
<dbReference type="Proteomes" id="UP000294257">
    <property type="component" value="Unassembled WGS sequence"/>
</dbReference>
<dbReference type="AlphaFoldDB" id="A0A4V2ERB1"/>
<accession>A0A4V2ERB1</accession>